<accession>A0A2P1NHH7</accession>
<dbReference type="KEGG" id="melm:C7H73_01595"/>
<sequence length="387" mass="39724">MDRDELTAWLRLTAAPGVGGASVRCLLAAFGLPQQVLAHSEAAWRECIGPAPARALAAGPQGLDALVQRTWDWLQGGGMDGSARALLTLADTCYPSALLATEDPPPLLYLMGAARFVGGATPFAPARSLAVVGSRNPTAQGAEHAHQFARALHAVGLCIVSGLARGVDAAAHEGALADVDEDASWPATIAVVGTGLDRVYPAAHRALAHRIAQHGVLVSEYPLGTPPLPANFPRRNRIISGLSQGTLVVEAALASGSLITARLAAEQGREVFAIPGSIHAPQSRGCHALIRQGAKLVESAQDVLEELQLPGSPPAPPAAAPAAEGGGEGDDGDEVLQALGFDPLGLDALVARTGLPAATLQARLLELELQGALARLPGALFQRLGRA</sequence>
<name>A0A2P1NHH7_9BURK</name>
<comment type="similarity">
    <text evidence="1">Belongs to the DprA/Smf family.</text>
</comment>
<feature type="domain" description="DprA winged helix" evidence="4">
    <location>
        <begin position="316"/>
        <end position="378"/>
    </location>
</feature>
<dbReference type="GO" id="GO:0009294">
    <property type="term" value="P:DNA-mediated transformation"/>
    <property type="evidence" value="ECO:0007669"/>
    <property type="project" value="InterPro"/>
</dbReference>
<evidence type="ECO:0000313" key="5">
    <source>
        <dbReference type="EMBL" id="AVP56495.1"/>
    </source>
</evidence>
<dbReference type="Gene3D" id="1.10.10.10">
    <property type="entry name" value="Winged helix-like DNA-binding domain superfamily/Winged helix DNA-binding domain"/>
    <property type="match status" value="1"/>
</dbReference>
<dbReference type="NCBIfam" id="TIGR00732">
    <property type="entry name" value="dprA"/>
    <property type="match status" value="1"/>
</dbReference>
<dbReference type="SUPFAM" id="SSF102405">
    <property type="entry name" value="MCP/YpsA-like"/>
    <property type="match status" value="1"/>
</dbReference>
<dbReference type="Pfam" id="PF02481">
    <property type="entry name" value="DNA_processg_A"/>
    <property type="match status" value="1"/>
</dbReference>
<evidence type="ECO:0000259" key="4">
    <source>
        <dbReference type="Pfam" id="PF17782"/>
    </source>
</evidence>
<feature type="region of interest" description="Disordered" evidence="2">
    <location>
        <begin position="308"/>
        <end position="334"/>
    </location>
</feature>
<protein>
    <submittedName>
        <fullName evidence="5">DNA-protecting protein DprA</fullName>
    </submittedName>
</protein>
<reference evidence="6" key="1">
    <citation type="submission" date="2018-03" db="EMBL/GenBank/DDBJ databases">
        <title>Genome sequencing of Melaminivora sp. strain SC2-7.</title>
        <authorList>
            <person name="Kim S.-J."/>
            <person name="Heo J."/>
            <person name="Ahn J.-H."/>
            <person name="Kwon S.-W."/>
        </authorList>
    </citation>
    <scope>NUCLEOTIDE SEQUENCE [LARGE SCALE GENOMIC DNA]</scope>
    <source>
        <strain evidence="6">SC2-7</strain>
    </source>
</reference>
<dbReference type="InterPro" id="IPR057666">
    <property type="entry name" value="DrpA_SLOG"/>
</dbReference>
<keyword evidence="6" id="KW-1185">Reference proteome</keyword>
<dbReference type="InterPro" id="IPR041614">
    <property type="entry name" value="DprA_WH"/>
</dbReference>
<proteinExistence type="inferred from homology"/>
<evidence type="ECO:0000259" key="3">
    <source>
        <dbReference type="Pfam" id="PF02481"/>
    </source>
</evidence>
<dbReference type="Pfam" id="PF17782">
    <property type="entry name" value="WHD_DprA"/>
    <property type="match status" value="1"/>
</dbReference>
<evidence type="ECO:0000313" key="6">
    <source>
        <dbReference type="Proteomes" id="UP000241829"/>
    </source>
</evidence>
<evidence type="ECO:0000256" key="1">
    <source>
        <dbReference type="ARBA" id="ARBA00006525"/>
    </source>
</evidence>
<dbReference type="AlphaFoldDB" id="A0A2P1NHH7"/>
<dbReference type="InterPro" id="IPR003488">
    <property type="entry name" value="DprA"/>
</dbReference>
<feature type="domain" description="Smf/DprA SLOG" evidence="3">
    <location>
        <begin position="86"/>
        <end position="307"/>
    </location>
</feature>
<dbReference type="PANTHER" id="PTHR43022:SF1">
    <property type="entry name" value="PROTEIN SMF"/>
    <property type="match status" value="1"/>
</dbReference>
<dbReference type="OrthoDB" id="9785707at2"/>
<organism evidence="5 6">
    <name type="scientific">Pulveribacter suum</name>
    <dbReference type="NCBI Taxonomy" id="2116657"/>
    <lineage>
        <taxon>Bacteria</taxon>
        <taxon>Pseudomonadati</taxon>
        <taxon>Pseudomonadota</taxon>
        <taxon>Betaproteobacteria</taxon>
        <taxon>Burkholderiales</taxon>
        <taxon>Comamonadaceae</taxon>
        <taxon>Pulveribacter</taxon>
    </lineage>
</organism>
<dbReference type="InterPro" id="IPR036388">
    <property type="entry name" value="WH-like_DNA-bd_sf"/>
</dbReference>
<gene>
    <name evidence="5" type="primary">dprA</name>
    <name evidence="5" type="ORF">C7H73_01595</name>
</gene>
<dbReference type="PANTHER" id="PTHR43022">
    <property type="entry name" value="PROTEIN SMF"/>
    <property type="match status" value="1"/>
</dbReference>
<dbReference type="Proteomes" id="UP000241829">
    <property type="component" value="Chromosome"/>
</dbReference>
<dbReference type="EMBL" id="CP027792">
    <property type="protein sequence ID" value="AVP56495.1"/>
    <property type="molecule type" value="Genomic_DNA"/>
</dbReference>
<evidence type="ECO:0000256" key="2">
    <source>
        <dbReference type="SAM" id="MobiDB-lite"/>
    </source>
</evidence>
<dbReference type="Gene3D" id="3.40.50.450">
    <property type="match status" value="1"/>
</dbReference>
<dbReference type="RefSeq" id="WP_106845056.1">
    <property type="nucleotide sequence ID" value="NZ_CP027792.1"/>
</dbReference>